<dbReference type="PANTHER" id="PTHR43520">
    <property type="entry name" value="ATP7, ISOFORM B"/>
    <property type="match status" value="1"/>
</dbReference>
<dbReference type="InterPro" id="IPR008250">
    <property type="entry name" value="ATPase_P-typ_transduc_dom_A_sf"/>
</dbReference>
<dbReference type="AlphaFoldDB" id="A0A246RX20"/>
<comment type="subcellular location">
    <subcellularLocation>
        <location evidence="1">Cell membrane</location>
        <topology evidence="1">Multi-pass membrane protein</topology>
    </subcellularLocation>
</comment>
<dbReference type="STRING" id="213554.FF32_12700"/>
<dbReference type="InterPro" id="IPR018303">
    <property type="entry name" value="ATPase_P-typ_P_site"/>
</dbReference>
<dbReference type="RefSeq" id="WP_240513234.1">
    <property type="nucleotide sequence ID" value="NZ_JPUA01000034.1"/>
</dbReference>
<dbReference type="InterPro" id="IPR023299">
    <property type="entry name" value="ATPase_P-typ_cyto_dom_N"/>
</dbReference>
<dbReference type="Pfam" id="PF00702">
    <property type="entry name" value="Hydrolase"/>
    <property type="match status" value="1"/>
</dbReference>
<dbReference type="InterPro" id="IPR006121">
    <property type="entry name" value="HMA_dom"/>
</dbReference>
<keyword evidence="7 15" id="KW-0479">Metal-binding</keyword>
<dbReference type="SUPFAM" id="SSF56784">
    <property type="entry name" value="HAD-like"/>
    <property type="match status" value="1"/>
</dbReference>
<dbReference type="NCBIfam" id="TIGR01494">
    <property type="entry name" value="ATPase_P-type"/>
    <property type="match status" value="1"/>
</dbReference>
<keyword evidence="13" id="KW-0406">Ion transport</keyword>
<keyword evidence="6 15" id="KW-0812">Transmembrane</keyword>
<dbReference type="GO" id="GO:0005507">
    <property type="term" value="F:copper ion binding"/>
    <property type="evidence" value="ECO:0007669"/>
    <property type="project" value="TreeGrafter"/>
</dbReference>
<feature type="transmembrane region" description="Helical" evidence="15">
    <location>
        <begin position="337"/>
        <end position="361"/>
    </location>
</feature>
<dbReference type="PRINTS" id="PR00119">
    <property type="entry name" value="CATATPASE"/>
</dbReference>
<dbReference type="GO" id="GO:0043682">
    <property type="term" value="F:P-type divalent copper transporter activity"/>
    <property type="evidence" value="ECO:0007669"/>
    <property type="project" value="TreeGrafter"/>
</dbReference>
<protein>
    <submittedName>
        <fullName evidence="17">ATPase P</fullName>
    </submittedName>
</protein>
<feature type="transmembrane region" description="Helical" evidence="15">
    <location>
        <begin position="186"/>
        <end position="204"/>
    </location>
</feature>
<keyword evidence="14 15" id="KW-0472">Membrane</keyword>
<keyword evidence="8 15" id="KW-0547">Nucleotide-binding</keyword>
<organism evidence="17 18">
    <name type="scientific">Halomonas campaniensis</name>
    <dbReference type="NCBI Taxonomy" id="213554"/>
    <lineage>
        <taxon>Bacteria</taxon>
        <taxon>Pseudomonadati</taxon>
        <taxon>Pseudomonadota</taxon>
        <taxon>Gammaproteobacteria</taxon>
        <taxon>Oceanospirillales</taxon>
        <taxon>Halomonadaceae</taxon>
        <taxon>Halomonas</taxon>
    </lineage>
</organism>
<dbReference type="InterPro" id="IPR017969">
    <property type="entry name" value="Heavy-metal-associated_CS"/>
</dbReference>
<dbReference type="Pfam" id="PF00122">
    <property type="entry name" value="E1-E2_ATPase"/>
    <property type="match status" value="1"/>
</dbReference>
<dbReference type="PROSITE" id="PS01047">
    <property type="entry name" value="HMA_1"/>
    <property type="match status" value="1"/>
</dbReference>
<feature type="transmembrane region" description="Helical" evidence="15">
    <location>
        <begin position="91"/>
        <end position="113"/>
    </location>
</feature>
<reference evidence="17 18" key="1">
    <citation type="submission" date="2014-08" db="EMBL/GenBank/DDBJ databases">
        <title>Draft genome sequence of a novel L-asparaginase producing marine bacterium, Halomonas campaniensis.</title>
        <authorList>
            <person name="Sundarakrishnan B."/>
            <person name="Moushumi Priya A."/>
            <person name="Raman G."/>
            <person name="Sakthivel N."/>
            <person name="Park S."/>
            <person name="Jayachandran S."/>
        </authorList>
    </citation>
    <scope>NUCLEOTIDE SEQUENCE [LARGE SCALE GENOMIC DNA]</scope>
    <source>
        <strain evidence="17 18">SK03</strain>
    </source>
</reference>
<evidence type="ECO:0000313" key="17">
    <source>
        <dbReference type="EMBL" id="OWV28517.1"/>
    </source>
</evidence>
<dbReference type="GO" id="GO:0016887">
    <property type="term" value="F:ATP hydrolysis activity"/>
    <property type="evidence" value="ECO:0007669"/>
    <property type="project" value="InterPro"/>
</dbReference>
<keyword evidence="12 15" id="KW-1133">Transmembrane helix</keyword>
<feature type="transmembrane region" description="Helical" evidence="15">
    <location>
        <begin position="367"/>
        <end position="389"/>
    </location>
</feature>
<dbReference type="SUPFAM" id="SSF55008">
    <property type="entry name" value="HMA, heavy metal-associated domain"/>
    <property type="match status" value="1"/>
</dbReference>
<dbReference type="Gene3D" id="3.30.70.100">
    <property type="match status" value="1"/>
</dbReference>
<dbReference type="GO" id="GO:0055070">
    <property type="term" value="P:copper ion homeostasis"/>
    <property type="evidence" value="ECO:0007669"/>
    <property type="project" value="TreeGrafter"/>
</dbReference>
<dbReference type="InterPro" id="IPR036412">
    <property type="entry name" value="HAD-like_sf"/>
</dbReference>
<evidence type="ECO:0000256" key="1">
    <source>
        <dbReference type="ARBA" id="ARBA00004651"/>
    </source>
</evidence>
<dbReference type="InterPro" id="IPR059000">
    <property type="entry name" value="ATPase_P-type_domA"/>
</dbReference>
<evidence type="ECO:0000256" key="3">
    <source>
        <dbReference type="ARBA" id="ARBA00022448"/>
    </source>
</evidence>
<keyword evidence="10" id="KW-0460">Magnesium</keyword>
<evidence type="ECO:0000256" key="12">
    <source>
        <dbReference type="ARBA" id="ARBA00022989"/>
    </source>
</evidence>
<evidence type="ECO:0000256" key="14">
    <source>
        <dbReference type="ARBA" id="ARBA00023136"/>
    </source>
</evidence>
<gene>
    <name evidence="17" type="ORF">JI62_12535</name>
</gene>
<dbReference type="InterPro" id="IPR023298">
    <property type="entry name" value="ATPase_P-typ_TM_dom_sf"/>
</dbReference>
<accession>A0A246RX20</accession>
<dbReference type="Proteomes" id="UP000197334">
    <property type="component" value="Unassembled WGS sequence"/>
</dbReference>
<dbReference type="PROSITE" id="PS00154">
    <property type="entry name" value="ATPASE_E1_E2"/>
    <property type="match status" value="1"/>
</dbReference>
<dbReference type="NCBIfam" id="TIGR01525">
    <property type="entry name" value="ATPase-IB_hvy"/>
    <property type="match status" value="1"/>
</dbReference>
<dbReference type="EMBL" id="JPUA01000034">
    <property type="protein sequence ID" value="OWV28517.1"/>
    <property type="molecule type" value="Genomic_DNA"/>
</dbReference>
<keyword evidence="18" id="KW-1185">Reference proteome</keyword>
<keyword evidence="4 15" id="KW-1003">Cell membrane</keyword>
<feature type="transmembrane region" description="Helical" evidence="15">
    <location>
        <begin position="158"/>
        <end position="180"/>
    </location>
</feature>
<dbReference type="Pfam" id="PF00403">
    <property type="entry name" value="HMA"/>
    <property type="match status" value="1"/>
</dbReference>
<evidence type="ECO:0000256" key="4">
    <source>
        <dbReference type="ARBA" id="ARBA00022475"/>
    </source>
</evidence>
<dbReference type="Gene3D" id="3.40.1110.10">
    <property type="entry name" value="Calcium-transporting ATPase, cytoplasmic domain N"/>
    <property type="match status" value="1"/>
</dbReference>
<evidence type="ECO:0000256" key="11">
    <source>
        <dbReference type="ARBA" id="ARBA00022967"/>
    </source>
</evidence>
<feature type="domain" description="HMA" evidence="16">
    <location>
        <begin position="6"/>
        <end position="72"/>
    </location>
</feature>
<dbReference type="InterPro" id="IPR027256">
    <property type="entry name" value="P-typ_ATPase_IB"/>
</dbReference>
<dbReference type="GO" id="GO:0005524">
    <property type="term" value="F:ATP binding"/>
    <property type="evidence" value="ECO:0007669"/>
    <property type="project" value="UniProtKB-UniRule"/>
</dbReference>
<evidence type="ECO:0000256" key="7">
    <source>
        <dbReference type="ARBA" id="ARBA00022723"/>
    </source>
</evidence>
<dbReference type="PANTHER" id="PTHR43520:SF5">
    <property type="entry name" value="CATION-TRANSPORTING P-TYPE ATPASE-RELATED"/>
    <property type="match status" value="1"/>
</dbReference>
<comment type="caution">
    <text evidence="17">The sequence shown here is derived from an EMBL/GenBank/DDBJ whole genome shotgun (WGS) entry which is preliminary data.</text>
</comment>
<evidence type="ECO:0000313" key="18">
    <source>
        <dbReference type="Proteomes" id="UP000197334"/>
    </source>
</evidence>
<keyword evidence="9 15" id="KW-0067">ATP-binding</keyword>
<evidence type="ECO:0000256" key="10">
    <source>
        <dbReference type="ARBA" id="ARBA00022842"/>
    </source>
</evidence>
<comment type="similarity">
    <text evidence="2 15">Belongs to the cation transport ATPase (P-type) (TC 3.A.3) family. Type IB subfamily.</text>
</comment>
<evidence type="ECO:0000256" key="8">
    <source>
        <dbReference type="ARBA" id="ARBA00022741"/>
    </source>
</evidence>
<evidence type="ECO:0000256" key="9">
    <source>
        <dbReference type="ARBA" id="ARBA00022840"/>
    </source>
</evidence>
<dbReference type="InterPro" id="IPR023214">
    <property type="entry name" value="HAD_sf"/>
</dbReference>
<feature type="transmembrane region" description="Helical" evidence="15">
    <location>
        <begin position="677"/>
        <end position="696"/>
    </location>
</feature>
<keyword evidence="5" id="KW-0597">Phosphoprotein</keyword>
<feature type="transmembrane region" description="Helical" evidence="15">
    <location>
        <begin position="125"/>
        <end position="146"/>
    </location>
</feature>
<dbReference type="InterPro" id="IPR036163">
    <property type="entry name" value="HMA_dom_sf"/>
</dbReference>
<evidence type="ECO:0000259" key="16">
    <source>
        <dbReference type="PROSITE" id="PS50846"/>
    </source>
</evidence>
<dbReference type="PROSITE" id="PS50846">
    <property type="entry name" value="HMA_2"/>
    <property type="match status" value="1"/>
</dbReference>
<dbReference type="GO" id="GO:0005886">
    <property type="term" value="C:plasma membrane"/>
    <property type="evidence" value="ECO:0007669"/>
    <property type="project" value="UniProtKB-SubCell"/>
</dbReference>
<proteinExistence type="inferred from homology"/>
<evidence type="ECO:0000256" key="6">
    <source>
        <dbReference type="ARBA" id="ARBA00022692"/>
    </source>
</evidence>
<keyword evidence="3" id="KW-0813">Transport</keyword>
<name>A0A246RX20_9GAMM</name>
<evidence type="ECO:0000256" key="13">
    <source>
        <dbReference type="ARBA" id="ARBA00023065"/>
    </source>
</evidence>
<dbReference type="Gene3D" id="3.40.50.1000">
    <property type="entry name" value="HAD superfamily/HAD-like"/>
    <property type="match status" value="1"/>
</dbReference>
<evidence type="ECO:0000256" key="15">
    <source>
        <dbReference type="RuleBase" id="RU362081"/>
    </source>
</evidence>
<evidence type="ECO:0000256" key="2">
    <source>
        <dbReference type="ARBA" id="ARBA00006024"/>
    </source>
</evidence>
<dbReference type="CDD" id="cd00371">
    <property type="entry name" value="HMA"/>
    <property type="match status" value="1"/>
</dbReference>
<dbReference type="Gene3D" id="2.70.150.10">
    <property type="entry name" value="Calcium-transporting ATPase, cytoplasmic transduction domain A"/>
    <property type="match status" value="1"/>
</dbReference>
<dbReference type="SUPFAM" id="SSF81653">
    <property type="entry name" value="Calcium ATPase, transduction domain A"/>
    <property type="match status" value="1"/>
</dbReference>
<evidence type="ECO:0000256" key="5">
    <source>
        <dbReference type="ARBA" id="ARBA00022553"/>
    </source>
</evidence>
<dbReference type="InterPro" id="IPR001757">
    <property type="entry name" value="P_typ_ATPase"/>
</dbReference>
<dbReference type="SUPFAM" id="SSF81665">
    <property type="entry name" value="Calcium ATPase, transmembrane domain M"/>
    <property type="match status" value="1"/>
</dbReference>
<sequence length="734" mass="78385">MSDANVEKLYTLQGMWCTSCALAVEGSLKRLEGVREVSVHYPSATLCISGTPAVTQLSNLAAKVKRLGYRLTELEPVADAHARLEEESRYLTLRLMVGSLFGMWTMLASLLIYAGALPSVQIEQVVAWVSGAFSLPVVLFAGVPFYRAGWRTLLAKRPGMDVLVSLGVIGAVMVSIWLLWRGSVEVYFDTAVMLIVLLLVGRLVETLCRHRGLKALDALALPDDNVTVWQGERWLSLPAEEVAKGVRIKLAPGGLVALDGTLEAPGWIDTASLTGESVPRHFQAGQTIYAGCRYLGTTPIVMQVSAGVGQRRLDRLCDEMRRYQAKKGELQKLADRFAAWLSPLALGLALLTLPTALLFGLGWEDALVRALSVLVVACPCAVGLAVPLASLAGSGQAMQQGIALRDPAALETLARIRSVALDKTGTLTIGSHTVLHWAAREGVDEPTLQRKLWAAVAGSEHPLAQALANWSGSQSDRRPEPYLQVTNTPGEGRRVQLKSGEWLTVGRAAWLASQQIALPAQAEDAALAFASQVMIADEAGWLATLYLIDQPVKDAEPSVKHLLASGYVIAMISGDRQGAVSWLGERVGLGREACYAQRSPEAKARLLQGLPSPALYVGDGLNDTLSLAAADVGIAPLSASEAAREGAAAQLMTPGIGGVVKLLGIAQRTRRIMVQNLFFSALYNTLALGLVVVMAIPPLIAVLAMAASSLTVTFNAARLAWAEPDYEGSLNEES</sequence>
<keyword evidence="11" id="KW-1278">Translocase</keyword>